<dbReference type="SUPFAM" id="SSF49493">
    <property type="entry name" value="HSP40/DnaJ peptide-binding domain"/>
    <property type="match status" value="2"/>
</dbReference>
<dbReference type="GO" id="GO:0006457">
    <property type="term" value="P:protein folding"/>
    <property type="evidence" value="ECO:0007669"/>
    <property type="project" value="InterPro"/>
</dbReference>
<dbReference type="InterPro" id="IPR036397">
    <property type="entry name" value="RNaseH_sf"/>
</dbReference>
<dbReference type="SMART" id="SM00271">
    <property type="entry name" value="DnaJ"/>
    <property type="match status" value="1"/>
</dbReference>
<dbReference type="CDD" id="cd06257">
    <property type="entry name" value="DnaJ"/>
    <property type="match status" value="1"/>
</dbReference>
<dbReference type="GO" id="GO:0051787">
    <property type="term" value="F:misfolded protein binding"/>
    <property type="evidence" value="ECO:0007669"/>
    <property type="project" value="TreeGrafter"/>
</dbReference>
<dbReference type="Gene3D" id="3.30.420.10">
    <property type="entry name" value="Ribonuclease H-like superfamily/Ribonuclease H"/>
    <property type="match status" value="1"/>
</dbReference>
<dbReference type="PANTHER" id="PTHR44298:SF1">
    <property type="entry name" value="DNAJ HOMOLOG SUBFAMILY B MEMBER 11"/>
    <property type="match status" value="1"/>
</dbReference>
<sequence>MCLGSAKHVFRTEEESKQDMELYFSMEIEKINFPKMGQLSILTYWRLLSAREGRGVAEMTEEELRERIRELEQRGGSALSMENEHRMAAFDSEEARHVDRIRAITFREARDAGAKFITRPWVAKRINRSEQFVKCNWNGDVYNCGMIQNPVLGSRTLSDQSKAIIKREVGKQRRSVRGVTKLLERERGKVRSHMTIHRELRRMGLKPFHVIRKPLLSEDARENRRWFANFLREWDEEDALHLAPSDEFYVYSIRRPNHQNDRVWALSTKDIDEDERFRGLPQAPACIGIFVVFTAKVILWVTKEEGAKWNGEYFRSILSEQVIPFLKNPQNVLSVQDVTFLHDKAPCCKALATQALLRDSGLDFFSSSEWPGSSPDLNPAEHIGAIIKDGVEEHLRQGGDHSQAALRRAIDAVLTGLRGNTGLILGVSKTATTNQIKKAYRKLAKELHPDRNKNDPEAEQKFQDLGAAYEALSDEDTRKKYDRCGEECLKRDGAGGGTDPFASFFGDFGFGFGGGNEERETPRGDDVVLDLDVTLEELYLGNFIEVVRNKAVAKPAPGIRKCNCRQEMVTHQMGPGRFQMTQQTVCDECPNVKYENEERTLEIEVEPGMVDGQEQRFIAEGEPHIDGDPGSLIIRIHTVPHEVFERKGDDLVRNGYRAMDIVQVRIKRERPTWPGAMVRRKGEGMPNYENNNLFGFLYVTFDVKFPTTAFSDEDRETLAKLLSTDFSNKVYNGFQPI</sequence>
<evidence type="ECO:0000256" key="1">
    <source>
        <dbReference type="ARBA" id="ARBA00022729"/>
    </source>
</evidence>
<dbReference type="PANTHER" id="PTHR44298">
    <property type="entry name" value="DNAJ HOMOLOG SUBFAMILY B MEMBER 11"/>
    <property type="match status" value="1"/>
</dbReference>
<dbReference type="GO" id="GO:0051082">
    <property type="term" value="F:unfolded protein binding"/>
    <property type="evidence" value="ECO:0007669"/>
    <property type="project" value="InterPro"/>
</dbReference>
<reference evidence="2" key="1">
    <citation type="submission" date="2020-11" db="EMBL/GenBank/DDBJ databases">
        <authorList>
            <person name="Tran Van P."/>
        </authorList>
    </citation>
    <scope>NUCLEOTIDE SEQUENCE</scope>
</reference>
<dbReference type="SUPFAM" id="SSF46565">
    <property type="entry name" value="Chaperone J-domain"/>
    <property type="match status" value="1"/>
</dbReference>
<dbReference type="PROSITE" id="PS00636">
    <property type="entry name" value="DNAJ_1"/>
    <property type="match status" value="1"/>
</dbReference>
<dbReference type="GO" id="GO:0005783">
    <property type="term" value="C:endoplasmic reticulum"/>
    <property type="evidence" value="ECO:0007669"/>
    <property type="project" value="TreeGrafter"/>
</dbReference>
<dbReference type="AlphaFoldDB" id="A0A7R8W624"/>
<dbReference type="PRINTS" id="PR00625">
    <property type="entry name" value="JDOMAIN"/>
</dbReference>
<dbReference type="InterPro" id="IPR001623">
    <property type="entry name" value="DnaJ_domain"/>
</dbReference>
<dbReference type="InterPro" id="IPR018253">
    <property type="entry name" value="DnaJ_domain_CS"/>
</dbReference>
<dbReference type="CDD" id="cd10747">
    <property type="entry name" value="DnaJ_C"/>
    <property type="match status" value="1"/>
</dbReference>
<dbReference type="InterPro" id="IPR036869">
    <property type="entry name" value="J_dom_sf"/>
</dbReference>
<dbReference type="Gene3D" id="1.10.287.110">
    <property type="entry name" value="DnaJ domain"/>
    <property type="match status" value="1"/>
</dbReference>
<organism evidence="2">
    <name type="scientific">Cyprideis torosa</name>
    <dbReference type="NCBI Taxonomy" id="163714"/>
    <lineage>
        <taxon>Eukaryota</taxon>
        <taxon>Metazoa</taxon>
        <taxon>Ecdysozoa</taxon>
        <taxon>Arthropoda</taxon>
        <taxon>Crustacea</taxon>
        <taxon>Oligostraca</taxon>
        <taxon>Ostracoda</taxon>
        <taxon>Podocopa</taxon>
        <taxon>Podocopida</taxon>
        <taxon>Cytherocopina</taxon>
        <taxon>Cytheroidea</taxon>
        <taxon>Cytherideidae</taxon>
        <taxon>Cyprideis</taxon>
    </lineage>
</organism>
<evidence type="ECO:0000313" key="2">
    <source>
        <dbReference type="EMBL" id="CAD7225619.1"/>
    </source>
</evidence>
<dbReference type="Pfam" id="PF01556">
    <property type="entry name" value="DnaJ_C"/>
    <property type="match status" value="1"/>
</dbReference>
<dbReference type="Gene3D" id="2.60.260.20">
    <property type="entry name" value="Urease metallochaperone UreE, N-terminal domain"/>
    <property type="match status" value="2"/>
</dbReference>
<dbReference type="InterPro" id="IPR051736">
    <property type="entry name" value="DnaJ-B11-like"/>
</dbReference>
<keyword evidence="1" id="KW-0732">Signal</keyword>
<name>A0A7R8W624_9CRUS</name>
<dbReference type="Pfam" id="PF00226">
    <property type="entry name" value="DnaJ"/>
    <property type="match status" value="1"/>
</dbReference>
<gene>
    <name evidence="2" type="ORF">CTOB1V02_LOCUS3554</name>
</gene>
<accession>A0A7R8W624</accession>
<dbReference type="EMBL" id="OB660614">
    <property type="protein sequence ID" value="CAD7225619.1"/>
    <property type="molecule type" value="Genomic_DNA"/>
</dbReference>
<dbReference type="InterPro" id="IPR002939">
    <property type="entry name" value="DnaJ_C"/>
</dbReference>
<dbReference type="PROSITE" id="PS50076">
    <property type="entry name" value="DNAJ_2"/>
    <property type="match status" value="1"/>
</dbReference>
<protein>
    <submittedName>
        <fullName evidence="2">Uncharacterized protein</fullName>
    </submittedName>
</protein>
<dbReference type="OrthoDB" id="550424at2759"/>
<proteinExistence type="predicted"/>
<dbReference type="InterPro" id="IPR008971">
    <property type="entry name" value="HSP40/DnaJ_pept-bd"/>
</dbReference>
<dbReference type="GO" id="GO:0003676">
    <property type="term" value="F:nucleic acid binding"/>
    <property type="evidence" value="ECO:0007669"/>
    <property type="project" value="InterPro"/>
</dbReference>